<evidence type="ECO:0000313" key="2">
    <source>
        <dbReference type="EMBL" id="SFM18663.1"/>
    </source>
</evidence>
<evidence type="ECO:0000313" key="3">
    <source>
        <dbReference type="Proteomes" id="UP000183287"/>
    </source>
</evidence>
<dbReference type="Pfam" id="PF01610">
    <property type="entry name" value="DDE_Tnp_ISL3"/>
    <property type="match status" value="1"/>
</dbReference>
<dbReference type="AlphaFoldDB" id="A0A1I4NU46"/>
<dbReference type="PANTHER" id="PTHR33498:SF1">
    <property type="entry name" value="TRANSPOSASE FOR INSERTION SEQUENCE ELEMENT IS1557"/>
    <property type="match status" value="1"/>
</dbReference>
<organism evidence="2 3">
    <name type="scientific">Nitrosomonas communis</name>
    <dbReference type="NCBI Taxonomy" id="44574"/>
    <lineage>
        <taxon>Bacteria</taxon>
        <taxon>Pseudomonadati</taxon>
        <taxon>Pseudomonadota</taxon>
        <taxon>Betaproteobacteria</taxon>
        <taxon>Nitrosomonadales</taxon>
        <taxon>Nitrosomonadaceae</taxon>
        <taxon>Nitrosomonas</taxon>
    </lineage>
</organism>
<accession>A0A1I4NU46</accession>
<sequence>MKVEALPWGQGKERMTFSYQTYLACWARRLSWKETADIFGTSRDTVFRAVKSVVDYGLARRSLDGVTEIGIDEMAVFKGHPYLTLVYPLNAGARRLIGYGSERRVKTLLRFFRKFGNKRSAQLNFVCSDLWAPFLKGIAKKAPQALNILDRFRIMRKIDEIRRNEVKPFKETYQQNILARSRWPLLERPENLAENQTVRMSELLKLNLASIKGDALCVRISKGSGTIHAQMRRKSFSIIG</sequence>
<dbReference type="InterPro" id="IPR047951">
    <property type="entry name" value="Transpos_ISL3"/>
</dbReference>
<keyword evidence="3" id="KW-1185">Reference proteome</keyword>
<proteinExistence type="predicted"/>
<evidence type="ECO:0000259" key="1">
    <source>
        <dbReference type="Pfam" id="PF01610"/>
    </source>
</evidence>
<gene>
    <name evidence="2" type="ORF">SAMN05421863_101642</name>
</gene>
<dbReference type="Proteomes" id="UP000183287">
    <property type="component" value="Unassembled WGS sequence"/>
</dbReference>
<reference evidence="3" key="1">
    <citation type="submission" date="2016-10" db="EMBL/GenBank/DDBJ databases">
        <authorList>
            <person name="Varghese N."/>
            <person name="Submissions S."/>
        </authorList>
    </citation>
    <scope>NUCLEOTIDE SEQUENCE [LARGE SCALE GENOMIC DNA]</scope>
    <source>
        <strain evidence="3">Nm44</strain>
    </source>
</reference>
<feature type="domain" description="Transposase IS204/IS1001/IS1096/IS1165 DDE" evidence="1">
    <location>
        <begin position="69"/>
        <end position="209"/>
    </location>
</feature>
<dbReference type="PANTHER" id="PTHR33498">
    <property type="entry name" value="TRANSPOSASE FOR INSERTION SEQUENCE ELEMENT IS1557"/>
    <property type="match status" value="1"/>
</dbReference>
<dbReference type="EMBL" id="FOUB01000016">
    <property type="protein sequence ID" value="SFM18663.1"/>
    <property type="molecule type" value="Genomic_DNA"/>
</dbReference>
<name>A0A1I4NU46_9PROT</name>
<dbReference type="InterPro" id="IPR002560">
    <property type="entry name" value="Transposase_DDE"/>
</dbReference>
<protein>
    <submittedName>
        <fullName evidence="2">Transposase</fullName>
    </submittedName>
</protein>